<dbReference type="InterPro" id="IPR020471">
    <property type="entry name" value="AKR"/>
</dbReference>
<dbReference type="HOGENOM" id="CLU_1475760_0_0_1"/>
<dbReference type="GO" id="GO:0016491">
    <property type="term" value="F:oxidoreductase activity"/>
    <property type="evidence" value="ECO:0007669"/>
    <property type="project" value="UniProtKB-KW"/>
</dbReference>
<keyword evidence="2" id="KW-0732">Signal</keyword>
<evidence type="ECO:0000256" key="1">
    <source>
        <dbReference type="ARBA" id="ARBA00023002"/>
    </source>
</evidence>
<sequence length="183" mass="20422">MTFLLSVLVWQMPKSYATNAVAHALKTGYRHIDSAFMYRNEASCGDAIKSSGVPREDIFFTTKIYGGKQMSHEYAAKQIDQTIANSGLTYVDLTHPLSRRRPSRSQGRLEGPCRGTGGWKSLQHWCPAITACTILMSWNSTSRSWRRSVVGRARVAWSQSASGRFIRGYHVVISSSGASREAW</sequence>
<dbReference type="InterPro" id="IPR036812">
    <property type="entry name" value="NAD(P)_OxRdtase_dom_sf"/>
</dbReference>
<gene>
    <name evidence="4" type="ORF">GMDG_02772</name>
</gene>
<dbReference type="PANTHER" id="PTHR43827">
    <property type="entry name" value="2,5-DIKETO-D-GLUCONIC ACID REDUCTASE"/>
    <property type="match status" value="1"/>
</dbReference>
<dbReference type="EMBL" id="GL573208">
    <property type="protein sequence ID" value="ELR07890.1"/>
    <property type="molecule type" value="Genomic_DNA"/>
</dbReference>
<feature type="domain" description="NADP-dependent oxidoreductase" evidence="3">
    <location>
        <begin position="10"/>
        <end position="93"/>
    </location>
</feature>
<dbReference type="InParanoid" id="L8G3P7"/>
<dbReference type="VEuPathDB" id="FungiDB:GMDG_02772"/>
<name>L8G3P7_PSED2</name>
<feature type="signal peptide" evidence="2">
    <location>
        <begin position="1"/>
        <end position="17"/>
    </location>
</feature>
<keyword evidence="1" id="KW-0560">Oxidoreductase</keyword>
<proteinExistence type="predicted"/>
<dbReference type="InterPro" id="IPR018170">
    <property type="entry name" value="Aldo/ket_reductase_CS"/>
</dbReference>
<dbReference type="PROSITE" id="PS00798">
    <property type="entry name" value="ALDOKETO_REDUCTASE_1"/>
    <property type="match status" value="1"/>
</dbReference>
<dbReference type="InterPro" id="IPR023210">
    <property type="entry name" value="NADP_OxRdtase_dom"/>
</dbReference>
<keyword evidence="5" id="KW-1185">Reference proteome</keyword>
<dbReference type="STRING" id="658429.L8G3P7"/>
<dbReference type="PANTHER" id="PTHR43827:SF13">
    <property type="entry name" value="ALDO_KETO REDUCTASE FAMILY PROTEIN"/>
    <property type="match status" value="1"/>
</dbReference>
<dbReference type="Proteomes" id="UP000011064">
    <property type="component" value="Unassembled WGS sequence"/>
</dbReference>
<evidence type="ECO:0000313" key="4">
    <source>
        <dbReference type="EMBL" id="ELR07890.1"/>
    </source>
</evidence>
<feature type="chain" id="PRO_5003989762" description="NADP-dependent oxidoreductase domain-containing protein" evidence="2">
    <location>
        <begin position="18"/>
        <end position="183"/>
    </location>
</feature>
<reference evidence="5" key="1">
    <citation type="submission" date="2010-09" db="EMBL/GenBank/DDBJ databases">
        <title>The genome sequence of Geomyces destructans 20631-21.</title>
        <authorList>
            <consortium name="The Broad Institute Genome Sequencing Platform"/>
            <person name="Cuomo C.A."/>
            <person name="Blehert D.S."/>
            <person name="Lorch J.M."/>
            <person name="Young S.K."/>
            <person name="Zeng Q."/>
            <person name="Gargeya S."/>
            <person name="Fitzgerald M."/>
            <person name="Haas B."/>
            <person name="Abouelleil A."/>
            <person name="Alvarado L."/>
            <person name="Arachchi H.M."/>
            <person name="Berlin A."/>
            <person name="Brown A."/>
            <person name="Chapman S.B."/>
            <person name="Chen Z."/>
            <person name="Dunbar C."/>
            <person name="Freedman E."/>
            <person name="Gearin G."/>
            <person name="Gellesch M."/>
            <person name="Goldberg J."/>
            <person name="Griggs A."/>
            <person name="Gujja S."/>
            <person name="Heiman D."/>
            <person name="Howarth C."/>
            <person name="Larson L."/>
            <person name="Lui A."/>
            <person name="MacDonald P.J.P."/>
            <person name="Montmayeur A."/>
            <person name="Murphy C."/>
            <person name="Neiman D."/>
            <person name="Pearson M."/>
            <person name="Priest M."/>
            <person name="Roberts A."/>
            <person name="Saif S."/>
            <person name="Shea T."/>
            <person name="Shenoy N."/>
            <person name="Sisk P."/>
            <person name="Stolte C."/>
            <person name="Sykes S."/>
            <person name="Wortman J."/>
            <person name="Nusbaum C."/>
            <person name="Birren B."/>
        </authorList>
    </citation>
    <scope>NUCLEOTIDE SEQUENCE [LARGE SCALE GENOMIC DNA]</scope>
    <source>
        <strain evidence="5">ATCC MYA-4855 / 20631-21</strain>
    </source>
</reference>
<dbReference type="Gene3D" id="3.20.20.100">
    <property type="entry name" value="NADP-dependent oxidoreductase domain"/>
    <property type="match status" value="1"/>
</dbReference>
<organism evidence="4 5">
    <name type="scientific">Pseudogymnoascus destructans (strain ATCC MYA-4855 / 20631-21)</name>
    <name type="common">Bat white-nose syndrome fungus</name>
    <name type="synonym">Geomyces destructans</name>
    <dbReference type="NCBI Taxonomy" id="658429"/>
    <lineage>
        <taxon>Eukaryota</taxon>
        <taxon>Fungi</taxon>
        <taxon>Dikarya</taxon>
        <taxon>Ascomycota</taxon>
        <taxon>Pezizomycotina</taxon>
        <taxon>Leotiomycetes</taxon>
        <taxon>Thelebolales</taxon>
        <taxon>Thelebolaceae</taxon>
        <taxon>Pseudogymnoascus</taxon>
    </lineage>
</organism>
<evidence type="ECO:0000259" key="3">
    <source>
        <dbReference type="Pfam" id="PF00248"/>
    </source>
</evidence>
<evidence type="ECO:0000313" key="5">
    <source>
        <dbReference type="Proteomes" id="UP000011064"/>
    </source>
</evidence>
<evidence type="ECO:0000256" key="2">
    <source>
        <dbReference type="SAM" id="SignalP"/>
    </source>
</evidence>
<dbReference type="AlphaFoldDB" id="L8G3P7"/>
<dbReference type="Pfam" id="PF00248">
    <property type="entry name" value="Aldo_ket_red"/>
    <property type="match status" value="1"/>
</dbReference>
<accession>L8G3P7</accession>
<dbReference type="OrthoDB" id="416253at2759"/>
<dbReference type="SUPFAM" id="SSF51430">
    <property type="entry name" value="NAD(P)-linked oxidoreductase"/>
    <property type="match status" value="1"/>
</dbReference>
<protein>
    <recommendedName>
        <fullName evidence="3">NADP-dependent oxidoreductase domain-containing protein</fullName>
    </recommendedName>
</protein>